<proteinExistence type="predicted"/>
<feature type="domain" description="Putative exodeoxyribonuclease 8 PDDEXK-like" evidence="1">
    <location>
        <begin position="193"/>
        <end position="353"/>
    </location>
</feature>
<dbReference type="Gene3D" id="3.90.320.10">
    <property type="match status" value="1"/>
</dbReference>
<dbReference type="InterPro" id="IPR011604">
    <property type="entry name" value="PDDEXK-like_dom_sf"/>
</dbReference>
<dbReference type="OrthoDB" id="4806at10239"/>
<organism evidence="2 3">
    <name type="scientific">Pseudomonas phage PPpW-3</name>
    <dbReference type="NCBI Taxonomy" id="1279082"/>
    <lineage>
        <taxon>Viruses</taxon>
        <taxon>Duplodnaviria</taxon>
        <taxon>Heunggongvirae</taxon>
        <taxon>Uroviricota</taxon>
        <taxon>Caudoviricetes</taxon>
        <taxon>Hiroshimavirus</taxon>
        <taxon>Hiroshimavirus PPpW3</taxon>
    </lineage>
</organism>
<accession>V5YTC9</accession>
<dbReference type="KEGG" id="vg:17825075"/>
<evidence type="ECO:0000313" key="3">
    <source>
        <dbReference type="Proteomes" id="UP000201835"/>
    </source>
</evidence>
<dbReference type="EMBL" id="AB775548">
    <property type="protein sequence ID" value="BAO20632.1"/>
    <property type="molecule type" value="Genomic_DNA"/>
</dbReference>
<protein>
    <recommendedName>
        <fullName evidence="1">Putative exodeoxyribonuclease 8 PDDEXK-like domain-containing protein</fullName>
    </recommendedName>
</protein>
<reference evidence="2 3" key="1">
    <citation type="journal article" date="2015" name="J Appl Environ Microbiol">
        <title>Complete Genome Sequence Analysis of Two Pseudomonas plecoglossicida Phages, Potential Therapeutic Agents.</title>
        <authorList>
            <person name="Kawato Y."/>
            <person name="Yasuike M."/>
            <person name="Nakamura Y."/>
            <person name="Shigenobu Y."/>
            <person name="Fujiwara A."/>
            <person name="Sano M."/>
            <person name="Nakai T."/>
        </authorList>
    </citation>
    <scope>NUCLEOTIDE SEQUENCE [LARGE SCALE GENOMIC DNA]</scope>
</reference>
<dbReference type="Pfam" id="PF12684">
    <property type="entry name" value="DUF3799"/>
    <property type="match status" value="1"/>
</dbReference>
<dbReference type="InterPro" id="IPR024432">
    <property type="entry name" value="Put_RecE_PDDEXK-like_dom"/>
</dbReference>
<name>V5YTC9_9CAUD</name>
<dbReference type="GeneID" id="17825075"/>
<sequence length="373" mass="41618">MKPGVYAGIPNAEYHGGPGISKSGLDQIERSPMHYRSARDAANDNRPDSKAFFIGGEFHALVLEPDVFVKEYTLAFRRQDAPEAIEDRGQLVAMVAQLNEGRLPKLPTTGSKADQIDRIIINCDNWGTREELEAKKGAELKAMLDAENEKRPGPLSTSGSRHELAELLRANGVEVTLWSDVVAQWEANNGHRKILNPDQWAQVHAMRESVMEHPAASRLLTSVPGKAEVSFYWTDAKTGELCRMRPDWLREDDLIVDLKTTEDASPEGFARSIAKFRYDVQDAFYSDGFEAVTGRRPKGFVFIAVEKKPPYAVGVYVLDAESKELGRAQYRKNLDSLAECVKSNNWPGYGEKIVKVALPAWHANKNAHLLEAQ</sequence>
<keyword evidence="3" id="KW-1185">Reference proteome</keyword>
<evidence type="ECO:0000313" key="2">
    <source>
        <dbReference type="EMBL" id="BAO20632.1"/>
    </source>
</evidence>
<dbReference type="RefSeq" id="YP_008873208.1">
    <property type="nucleotide sequence ID" value="NC_023006.1"/>
</dbReference>
<evidence type="ECO:0000259" key="1">
    <source>
        <dbReference type="Pfam" id="PF12684"/>
    </source>
</evidence>
<dbReference type="Proteomes" id="UP000201835">
    <property type="component" value="Segment"/>
</dbReference>